<accession>A0A165PEQ2</accession>
<proteinExistence type="predicted"/>
<dbReference type="Proteomes" id="UP000076727">
    <property type="component" value="Unassembled WGS sequence"/>
</dbReference>
<feature type="compositionally biased region" description="Polar residues" evidence="1">
    <location>
        <begin position="610"/>
        <end position="634"/>
    </location>
</feature>
<sequence length="696" mass="75751">MSRSIRLWRPRQTRTSDDAGITILKCTLPQVPPKASPYELATSGRERPSYLPSLTYFCIQALLDYPDQVHTLGPLRLTYRPPENPEAHDILRELIPFYRQGQPLDLMQVDPRLWAVLVQLYDDLPAQLRVYTLPLADRYLLSLQRIPPTASFALVTVLELPGCKELTDENVVLLKGLHNLCAFDASGTALSAWSVKTLAKTLTITEEDEGAGTGPGVYRRGPWGLRILSLRNCMNVNNEVFECLTMFPLLSVVDVRGTRCKSTSRAAPFRPCEHAELFYPTTPSKALLFLASPVAGEQCSLFSHPKPYILEVRGLDYGRSSGFPQPTGTITSASDAPSIGSRQDVFLLSPRYRQQTEATGASLNRLMPRNSCSCLGCANHGPCERQPDTMVDVASEEVLLEARRGSVRRFYESGPHGPAAIRPTSRARACKPEDKPFMLYRSPPSWNSLPSLDLLKANADDTERKKVKLDAPLADGRTLSTDGVRERAEVNAAVTALHTSLKERQVLLAATNASQGVSNRAETIRRISSNPFARSAKASGKAKMHSECQGPAVVSTTPLSKKASGSRLDLTPASSEALTPKVKPLKPISQLRVPSPPPQIAACGSLPHNWPTQQFPKHPGTKSSQTTITSSLLADSQRRASSGLTTKGSSTSKPKGGPVPKSPGSKGKPASAAKSKSGTFDWMAWGIQTSNGDSRR</sequence>
<reference evidence="2 3" key="1">
    <citation type="journal article" date="2016" name="Mol. Biol. Evol.">
        <title>Comparative Genomics of Early-Diverging Mushroom-Forming Fungi Provides Insights into the Origins of Lignocellulose Decay Capabilities.</title>
        <authorList>
            <person name="Nagy L.G."/>
            <person name="Riley R."/>
            <person name="Tritt A."/>
            <person name="Adam C."/>
            <person name="Daum C."/>
            <person name="Floudas D."/>
            <person name="Sun H."/>
            <person name="Yadav J.S."/>
            <person name="Pangilinan J."/>
            <person name="Larsson K.H."/>
            <person name="Matsuura K."/>
            <person name="Barry K."/>
            <person name="Labutti K."/>
            <person name="Kuo R."/>
            <person name="Ohm R.A."/>
            <person name="Bhattacharya S.S."/>
            <person name="Shirouzu T."/>
            <person name="Yoshinaga Y."/>
            <person name="Martin F.M."/>
            <person name="Grigoriev I.V."/>
            <person name="Hibbett D.S."/>
        </authorList>
    </citation>
    <scope>NUCLEOTIDE SEQUENCE [LARGE SCALE GENOMIC DNA]</scope>
    <source>
        <strain evidence="2 3">L-15889</strain>
    </source>
</reference>
<dbReference type="InterPro" id="IPR032675">
    <property type="entry name" value="LRR_dom_sf"/>
</dbReference>
<dbReference type="EMBL" id="KV429069">
    <property type="protein sequence ID" value="KZT68117.1"/>
    <property type="molecule type" value="Genomic_DNA"/>
</dbReference>
<evidence type="ECO:0000256" key="1">
    <source>
        <dbReference type="SAM" id="MobiDB-lite"/>
    </source>
</evidence>
<name>A0A165PEQ2_9APHY</name>
<gene>
    <name evidence="2" type="ORF">DAEQUDRAFT_812282</name>
</gene>
<protein>
    <submittedName>
        <fullName evidence="2">Uncharacterized protein</fullName>
    </submittedName>
</protein>
<dbReference type="AlphaFoldDB" id="A0A165PEQ2"/>
<keyword evidence="3" id="KW-1185">Reference proteome</keyword>
<evidence type="ECO:0000313" key="2">
    <source>
        <dbReference type="EMBL" id="KZT68117.1"/>
    </source>
</evidence>
<organism evidence="2 3">
    <name type="scientific">Daedalea quercina L-15889</name>
    <dbReference type="NCBI Taxonomy" id="1314783"/>
    <lineage>
        <taxon>Eukaryota</taxon>
        <taxon>Fungi</taxon>
        <taxon>Dikarya</taxon>
        <taxon>Basidiomycota</taxon>
        <taxon>Agaricomycotina</taxon>
        <taxon>Agaricomycetes</taxon>
        <taxon>Polyporales</taxon>
        <taxon>Fomitopsis</taxon>
    </lineage>
</organism>
<feature type="region of interest" description="Disordered" evidence="1">
    <location>
        <begin position="536"/>
        <end position="696"/>
    </location>
</feature>
<feature type="compositionally biased region" description="Low complexity" evidence="1">
    <location>
        <begin position="640"/>
        <end position="679"/>
    </location>
</feature>
<dbReference type="OrthoDB" id="3215314at2759"/>
<evidence type="ECO:0000313" key="3">
    <source>
        <dbReference type="Proteomes" id="UP000076727"/>
    </source>
</evidence>
<feature type="compositionally biased region" description="Polar residues" evidence="1">
    <location>
        <begin position="687"/>
        <end position="696"/>
    </location>
</feature>
<dbReference type="Gene3D" id="3.80.10.10">
    <property type="entry name" value="Ribonuclease Inhibitor"/>
    <property type="match status" value="1"/>
</dbReference>